<name>A0A7N2LFC7_QUELO</name>
<evidence type="ECO:0000256" key="7">
    <source>
        <dbReference type="SAM" id="Phobius"/>
    </source>
</evidence>
<dbReference type="InterPro" id="IPR004158">
    <property type="entry name" value="DUF247_pln"/>
</dbReference>
<proteinExistence type="inferred from homology"/>
<organism evidence="9 10">
    <name type="scientific">Quercus lobata</name>
    <name type="common">Valley oak</name>
    <dbReference type="NCBI Taxonomy" id="97700"/>
    <lineage>
        <taxon>Eukaryota</taxon>
        <taxon>Viridiplantae</taxon>
        <taxon>Streptophyta</taxon>
        <taxon>Embryophyta</taxon>
        <taxon>Tracheophyta</taxon>
        <taxon>Spermatophyta</taxon>
        <taxon>Magnoliopsida</taxon>
        <taxon>eudicotyledons</taxon>
        <taxon>Gunneridae</taxon>
        <taxon>Pentapetalae</taxon>
        <taxon>rosids</taxon>
        <taxon>fabids</taxon>
        <taxon>Fagales</taxon>
        <taxon>Fagaceae</taxon>
        <taxon>Quercus</taxon>
    </lineage>
</organism>
<keyword evidence="10" id="KW-1185">Reference proteome</keyword>
<keyword evidence="2 6" id="KW-0547">Nucleotide-binding</keyword>
<dbReference type="FunCoup" id="A0A7N2LFC7">
    <property type="interactions" value="23"/>
</dbReference>
<dbReference type="Gramene" id="QL04p032797:mrna">
    <property type="protein sequence ID" value="QL04p032797:mrna"/>
    <property type="gene ID" value="QL04p032797"/>
</dbReference>
<keyword evidence="7" id="KW-1133">Transmembrane helix</keyword>
<dbReference type="PANTHER" id="PTHR31170:SF9">
    <property type="entry name" value="PROTEIN, PUTATIVE (DUF247)-RELATED"/>
    <property type="match status" value="1"/>
</dbReference>
<protein>
    <recommendedName>
        <fullName evidence="8">Methionyl/Leucyl tRNA synthetase domain-containing protein</fullName>
    </recommendedName>
</protein>
<dbReference type="PANTHER" id="PTHR31170">
    <property type="entry name" value="BNAC04G53230D PROTEIN"/>
    <property type="match status" value="1"/>
</dbReference>
<dbReference type="GO" id="GO:0005524">
    <property type="term" value="F:ATP binding"/>
    <property type="evidence" value="ECO:0007669"/>
    <property type="project" value="UniProtKB-KW"/>
</dbReference>
<keyword evidence="7" id="KW-0812">Transmembrane</keyword>
<evidence type="ECO:0000256" key="3">
    <source>
        <dbReference type="ARBA" id="ARBA00022840"/>
    </source>
</evidence>
<dbReference type="Pfam" id="PF09334">
    <property type="entry name" value="tRNA-synt_1g"/>
    <property type="match status" value="1"/>
</dbReference>
<dbReference type="Proteomes" id="UP000594261">
    <property type="component" value="Chromosome 4"/>
</dbReference>
<feature type="domain" description="Methionyl/Leucyl tRNA synthetase" evidence="8">
    <location>
        <begin position="22"/>
        <end position="62"/>
    </location>
</feature>
<keyword evidence="1 6" id="KW-0436">Ligase</keyword>
<dbReference type="GO" id="GO:0006418">
    <property type="term" value="P:tRNA aminoacylation for protein translation"/>
    <property type="evidence" value="ECO:0007669"/>
    <property type="project" value="InterPro"/>
</dbReference>
<dbReference type="EMBL" id="LRBV02000004">
    <property type="status" value="NOT_ANNOTATED_CDS"/>
    <property type="molecule type" value="Genomic_DNA"/>
</dbReference>
<evidence type="ECO:0000256" key="1">
    <source>
        <dbReference type="ARBA" id="ARBA00022598"/>
    </source>
</evidence>
<reference evidence="9" key="2">
    <citation type="submission" date="2021-01" db="UniProtKB">
        <authorList>
            <consortium name="EnsemblPlants"/>
        </authorList>
    </citation>
    <scope>IDENTIFICATION</scope>
</reference>
<keyword evidence="3 6" id="KW-0067">ATP-binding</keyword>
<evidence type="ECO:0000259" key="8">
    <source>
        <dbReference type="Pfam" id="PF09334"/>
    </source>
</evidence>
<evidence type="ECO:0000313" key="10">
    <source>
        <dbReference type="Proteomes" id="UP000594261"/>
    </source>
</evidence>
<evidence type="ECO:0000313" key="9">
    <source>
        <dbReference type="EnsemblPlants" id="QL04p032797:mrna"/>
    </source>
</evidence>
<reference evidence="9 10" key="1">
    <citation type="journal article" date="2016" name="G3 (Bethesda)">
        <title>First Draft Assembly and Annotation of the Genome of a California Endemic Oak Quercus lobata Nee (Fagaceae).</title>
        <authorList>
            <person name="Sork V.L."/>
            <person name="Fitz-Gibbon S.T."/>
            <person name="Puiu D."/>
            <person name="Crepeau M."/>
            <person name="Gugger P.F."/>
            <person name="Sherman R."/>
            <person name="Stevens K."/>
            <person name="Langley C.H."/>
            <person name="Pellegrini M."/>
            <person name="Salzberg S.L."/>
        </authorList>
    </citation>
    <scope>NUCLEOTIDE SEQUENCE [LARGE SCALE GENOMIC DNA]</scope>
    <source>
        <strain evidence="9 10">cv. SW786</strain>
    </source>
</reference>
<feature type="transmembrane region" description="Helical" evidence="7">
    <location>
        <begin position="481"/>
        <end position="502"/>
    </location>
</feature>
<dbReference type="OMA" id="DKSPEHE"/>
<dbReference type="AlphaFoldDB" id="A0A7N2LFC7"/>
<comment type="similarity">
    <text evidence="6">Belongs to the class-I aminoacyl-tRNA synthetase family.</text>
</comment>
<dbReference type="InParanoid" id="A0A7N2LFC7"/>
<evidence type="ECO:0000256" key="5">
    <source>
        <dbReference type="ARBA" id="ARBA00023146"/>
    </source>
</evidence>
<sequence length="510" mass="60116">MNSRRPPKPNLPSKSKPSKLLAPMRYVSITSCHTPDWEKWWKNPEDVGLYQFMGKDNVPFHTEKIAMPTSYAEETIIDISLFREPNWDPDCCIYKVPKRLRNVKNAAYTPKLILIGPVHHNREEPEDMKIMETLKKRYFMKFFSRTKKIQEDFEKIVEEKKDKIRHCYAEEIPLPEGKNFVDMILLDSIFIIELFLRSDAKEEENDYILSKPWLKDGVRQDLILLENQVPFFILNELYQDFVTSTGYQASFLTLACKYFFNSEEKICDEKKVKHFTDLQRYFFRPPNQKPGDPIEHRHSATKLEMAGLIFQTQKGPEKKRSLLNVQIQKCNKLSKIFPCFNCSWLWRCIPCLKKIPYLKRMQTHLVVPHFVVDNKTEDLFRNLMALEQCHYPKEAYICNYILLLDFLINNKDDVELLVEEGIIVHSLGSNEAVAEMVNKLGHEIVEVNSYYHDVAEDLNSYYRNLWNQNMASLKTVYFRDVLRGTATVVGIIVLVVTIMNFLRPFVFKHI</sequence>
<evidence type="ECO:0000256" key="6">
    <source>
        <dbReference type="RuleBase" id="RU363039"/>
    </source>
</evidence>
<dbReference type="Gene3D" id="3.40.50.620">
    <property type="entry name" value="HUPs"/>
    <property type="match status" value="1"/>
</dbReference>
<dbReference type="InterPro" id="IPR014729">
    <property type="entry name" value="Rossmann-like_a/b/a_fold"/>
</dbReference>
<keyword evidence="7" id="KW-0472">Membrane</keyword>
<accession>A0A7N2LFC7</accession>
<keyword evidence="5 6" id="KW-0030">Aminoacyl-tRNA synthetase</keyword>
<dbReference type="InterPro" id="IPR015413">
    <property type="entry name" value="Methionyl/Leucyl_tRNA_Synth"/>
</dbReference>
<dbReference type="GO" id="GO:0004812">
    <property type="term" value="F:aminoacyl-tRNA ligase activity"/>
    <property type="evidence" value="ECO:0007669"/>
    <property type="project" value="UniProtKB-KW"/>
</dbReference>
<dbReference type="Pfam" id="PF03140">
    <property type="entry name" value="DUF247"/>
    <property type="match status" value="1"/>
</dbReference>
<keyword evidence="4 6" id="KW-0648">Protein biosynthesis</keyword>
<evidence type="ECO:0000256" key="4">
    <source>
        <dbReference type="ARBA" id="ARBA00022917"/>
    </source>
</evidence>
<dbReference type="EnsemblPlants" id="QL04p032797:mrna">
    <property type="protein sequence ID" value="QL04p032797:mrna"/>
    <property type="gene ID" value="QL04p032797"/>
</dbReference>
<evidence type="ECO:0000256" key="2">
    <source>
        <dbReference type="ARBA" id="ARBA00022741"/>
    </source>
</evidence>